<gene>
    <name evidence="6" type="ORF">P154DRAFT_538057</name>
</gene>
<dbReference type="Pfam" id="PF01425">
    <property type="entry name" value="Amidase"/>
    <property type="match status" value="1"/>
</dbReference>
<dbReference type="AlphaFoldDB" id="A0A6A5WB55"/>
<feature type="binding site" evidence="4">
    <location>
        <position position="216"/>
    </location>
    <ligand>
        <name>substrate</name>
    </ligand>
</feature>
<feature type="active site" description="Charge relay system" evidence="3">
    <location>
        <position position="242"/>
    </location>
</feature>
<dbReference type="PANTHER" id="PTHR46072">
    <property type="entry name" value="AMIDASE-RELATED-RELATED"/>
    <property type="match status" value="1"/>
</dbReference>
<dbReference type="SUPFAM" id="SSF75304">
    <property type="entry name" value="Amidase signature (AS) enzymes"/>
    <property type="match status" value="1"/>
</dbReference>
<organism evidence="6 7">
    <name type="scientific">Amniculicola lignicola CBS 123094</name>
    <dbReference type="NCBI Taxonomy" id="1392246"/>
    <lineage>
        <taxon>Eukaryota</taxon>
        <taxon>Fungi</taxon>
        <taxon>Dikarya</taxon>
        <taxon>Ascomycota</taxon>
        <taxon>Pezizomycotina</taxon>
        <taxon>Dothideomycetes</taxon>
        <taxon>Pleosporomycetidae</taxon>
        <taxon>Pleosporales</taxon>
        <taxon>Amniculicolaceae</taxon>
        <taxon>Amniculicola</taxon>
    </lineage>
</organism>
<evidence type="ECO:0000256" key="2">
    <source>
        <dbReference type="ARBA" id="ARBA00022801"/>
    </source>
</evidence>
<protein>
    <submittedName>
        <fullName evidence="6">Acetamidase</fullName>
    </submittedName>
</protein>
<feature type="binding site" evidence="4">
    <location>
        <begin position="263"/>
        <end position="266"/>
    </location>
    <ligand>
        <name>substrate</name>
    </ligand>
</feature>
<dbReference type="PIRSF" id="PIRSF001221">
    <property type="entry name" value="Amidase_fungi"/>
    <property type="match status" value="1"/>
</dbReference>
<sequence>MATESPPRYKLISYLKKDEQYSRIPSSWLLPAYLIPASYAALSPPDVSVLARDGNGQGNGKGMGMGMGQGECVLDVPRGCGLLTERELRITECDATGVAEGIRRGVWSCREVVGGFCKRAAIAHQLTNCLTEIMFTEAMQRAEELDRHLAEGKPPLGPLHGVPVSVKDTFRVEGVDASIGIASLCFKPSTQNSTLVSTLLSAGAIIHCKTNVPQTLMALDTHNNVFGRTLNPHNTHVTAGGSTGGESALLALKGSALGVGTDIGGSIRIPAMCGGLWGLKGSWERVSMKGVEGGDEEEGGKVGIRASAGPVARSMRDVELFMRTVVGGREWERDADVVPLPWRGLASSPSAGLGTGNSEVGKMIDKKKLRIAIVRRDGIVEPHPPILRVLDSVSTKLQNAGITVEELDLTPLLSQCHSLANALFNVAGSNYMFDLLSSTSEPLSPWLHTRMKRSPALPLSAIQKLLAKRTLLQSQFLQIWKDEKGEKKFDAIITPVAPHAVPPIDRWNSAGYTSSWVLLDYAAGVVPVGVFGRGDMEGEMEGEARGSWDRVNRELWTNFNREIYLNTPLAIQVVAPKLHEEQLCDAMSLISNVLHPPTSASTSPPSLPMPSKL</sequence>
<dbReference type="EMBL" id="ML977626">
    <property type="protein sequence ID" value="KAF1996365.1"/>
    <property type="molecule type" value="Genomic_DNA"/>
</dbReference>
<name>A0A6A5WB55_9PLEO</name>
<keyword evidence="2" id="KW-0378">Hydrolase</keyword>
<dbReference type="OrthoDB" id="6428749at2759"/>
<proteinExistence type="inferred from homology"/>
<comment type="similarity">
    <text evidence="1">Belongs to the amidase family.</text>
</comment>
<feature type="binding site" evidence="4">
    <location>
        <position position="242"/>
    </location>
    <ligand>
        <name>substrate</name>
    </ligand>
</feature>
<dbReference type="InterPro" id="IPR036928">
    <property type="entry name" value="AS_sf"/>
</dbReference>
<dbReference type="Proteomes" id="UP000799779">
    <property type="component" value="Unassembled WGS sequence"/>
</dbReference>
<dbReference type="Gene3D" id="3.90.1300.10">
    <property type="entry name" value="Amidase signature (AS) domain"/>
    <property type="match status" value="1"/>
</dbReference>
<evidence type="ECO:0000313" key="7">
    <source>
        <dbReference type="Proteomes" id="UP000799779"/>
    </source>
</evidence>
<keyword evidence="7" id="KW-1185">Reference proteome</keyword>
<feature type="active site" description="Acyl-ester intermediate" evidence="3">
    <location>
        <position position="266"/>
    </location>
</feature>
<evidence type="ECO:0000313" key="6">
    <source>
        <dbReference type="EMBL" id="KAF1996365.1"/>
    </source>
</evidence>
<reference evidence="6" key="1">
    <citation type="journal article" date="2020" name="Stud. Mycol.">
        <title>101 Dothideomycetes genomes: a test case for predicting lifestyles and emergence of pathogens.</title>
        <authorList>
            <person name="Haridas S."/>
            <person name="Albert R."/>
            <person name="Binder M."/>
            <person name="Bloem J."/>
            <person name="Labutti K."/>
            <person name="Salamov A."/>
            <person name="Andreopoulos B."/>
            <person name="Baker S."/>
            <person name="Barry K."/>
            <person name="Bills G."/>
            <person name="Bluhm B."/>
            <person name="Cannon C."/>
            <person name="Castanera R."/>
            <person name="Culley D."/>
            <person name="Daum C."/>
            <person name="Ezra D."/>
            <person name="Gonzalez J."/>
            <person name="Henrissat B."/>
            <person name="Kuo A."/>
            <person name="Liang C."/>
            <person name="Lipzen A."/>
            <person name="Lutzoni F."/>
            <person name="Magnuson J."/>
            <person name="Mondo S."/>
            <person name="Nolan M."/>
            <person name="Ohm R."/>
            <person name="Pangilinan J."/>
            <person name="Park H.-J."/>
            <person name="Ramirez L."/>
            <person name="Alfaro M."/>
            <person name="Sun H."/>
            <person name="Tritt A."/>
            <person name="Yoshinaga Y."/>
            <person name="Zwiers L.-H."/>
            <person name="Turgeon B."/>
            <person name="Goodwin S."/>
            <person name="Spatafora J."/>
            <person name="Crous P."/>
            <person name="Grigoriev I."/>
        </authorList>
    </citation>
    <scope>NUCLEOTIDE SEQUENCE</scope>
    <source>
        <strain evidence="6">CBS 123094</strain>
    </source>
</reference>
<evidence type="ECO:0000256" key="4">
    <source>
        <dbReference type="PIRSR" id="PIRSR001221-2"/>
    </source>
</evidence>
<evidence type="ECO:0000259" key="5">
    <source>
        <dbReference type="Pfam" id="PF01425"/>
    </source>
</evidence>
<dbReference type="InterPro" id="IPR023631">
    <property type="entry name" value="Amidase_dom"/>
</dbReference>
<dbReference type="PANTHER" id="PTHR46072:SF6">
    <property type="entry name" value="AMIDASE, PUTATIVE (AFU_ORTHOLOGUE AFUA_1G14530)-RELATED"/>
    <property type="match status" value="1"/>
</dbReference>
<feature type="active site" description="Charge relay system" evidence="3">
    <location>
        <position position="167"/>
    </location>
</feature>
<dbReference type="GO" id="GO:0016787">
    <property type="term" value="F:hydrolase activity"/>
    <property type="evidence" value="ECO:0007669"/>
    <property type="project" value="UniProtKB-KW"/>
</dbReference>
<feature type="domain" description="Amidase" evidence="5">
    <location>
        <begin position="111"/>
        <end position="584"/>
    </location>
</feature>
<accession>A0A6A5WB55</accession>
<evidence type="ECO:0000256" key="1">
    <source>
        <dbReference type="ARBA" id="ARBA00009199"/>
    </source>
</evidence>
<evidence type="ECO:0000256" key="3">
    <source>
        <dbReference type="PIRSR" id="PIRSR001221-1"/>
    </source>
</evidence>